<comment type="caution">
    <text evidence="6">The sequence shown here is derived from an EMBL/GenBank/DDBJ whole genome shotgun (WGS) entry which is preliminary data.</text>
</comment>
<dbReference type="PANTHER" id="PTHR42788">
    <property type="entry name" value="TAURINE IMPORT ATP-BINDING PROTEIN-RELATED"/>
    <property type="match status" value="1"/>
</dbReference>
<dbReference type="InterPro" id="IPR003593">
    <property type="entry name" value="AAA+_ATPase"/>
</dbReference>
<dbReference type="InterPro" id="IPR003439">
    <property type="entry name" value="ABC_transporter-like_ATP-bd"/>
</dbReference>
<dbReference type="SMART" id="SM00382">
    <property type="entry name" value="AAA"/>
    <property type="match status" value="1"/>
</dbReference>
<dbReference type="AlphaFoldDB" id="A0A318QGH7"/>
<dbReference type="PROSITE" id="PS50893">
    <property type="entry name" value="ABC_TRANSPORTER_2"/>
    <property type="match status" value="1"/>
</dbReference>
<keyword evidence="4 6" id="KW-0067">ATP-binding</keyword>
<proteinExistence type="inferred from homology"/>
<feature type="domain" description="ABC transporter" evidence="5">
    <location>
        <begin position="13"/>
        <end position="234"/>
    </location>
</feature>
<evidence type="ECO:0000313" key="7">
    <source>
        <dbReference type="Proteomes" id="UP000247609"/>
    </source>
</evidence>
<dbReference type="EMBL" id="NOXG01000001">
    <property type="protein sequence ID" value="PYD76994.1"/>
    <property type="molecule type" value="Genomic_DNA"/>
</dbReference>
<gene>
    <name evidence="6" type="ORF">CFR71_01215</name>
</gene>
<evidence type="ECO:0000256" key="4">
    <source>
        <dbReference type="ARBA" id="ARBA00022840"/>
    </source>
</evidence>
<name>A0A318QGH7_9PROT</name>
<evidence type="ECO:0000259" key="5">
    <source>
        <dbReference type="PROSITE" id="PS50893"/>
    </source>
</evidence>
<evidence type="ECO:0000256" key="1">
    <source>
        <dbReference type="ARBA" id="ARBA00005417"/>
    </source>
</evidence>
<evidence type="ECO:0000313" key="6">
    <source>
        <dbReference type="EMBL" id="PYD76994.1"/>
    </source>
</evidence>
<dbReference type="PROSITE" id="PS00211">
    <property type="entry name" value="ABC_TRANSPORTER_1"/>
    <property type="match status" value="1"/>
</dbReference>
<accession>A0A318QGH7</accession>
<dbReference type="InterPro" id="IPR050166">
    <property type="entry name" value="ABC_transporter_ATP-bind"/>
</dbReference>
<dbReference type="InterPro" id="IPR027417">
    <property type="entry name" value="P-loop_NTPase"/>
</dbReference>
<dbReference type="RefSeq" id="WP_110525992.1">
    <property type="nucleotide sequence ID" value="NZ_NOXG01000001.1"/>
</dbReference>
<dbReference type="SUPFAM" id="SSF52540">
    <property type="entry name" value="P-loop containing nucleoside triphosphate hydrolases"/>
    <property type="match status" value="1"/>
</dbReference>
<evidence type="ECO:0000256" key="3">
    <source>
        <dbReference type="ARBA" id="ARBA00022741"/>
    </source>
</evidence>
<dbReference type="Gene3D" id="3.40.50.300">
    <property type="entry name" value="P-loop containing nucleotide triphosphate hydrolases"/>
    <property type="match status" value="1"/>
</dbReference>
<dbReference type="Proteomes" id="UP000247609">
    <property type="component" value="Unassembled WGS sequence"/>
</dbReference>
<dbReference type="Pfam" id="PF00005">
    <property type="entry name" value="ABC_tran"/>
    <property type="match status" value="1"/>
</dbReference>
<evidence type="ECO:0000256" key="2">
    <source>
        <dbReference type="ARBA" id="ARBA00022448"/>
    </source>
</evidence>
<organism evidence="6 7">
    <name type="scientific">Novacetimonas pomaceti</name>
    <dbReference type="NCBI Taxonomy" id="2021998"/>
    <lineage>
        <taxon>Bacteria</taxon>
        <taxon>Pseudomonadati</taxon>
        <taxon>Pseudomonadota</taxon>
        <taxon>Alphaproteobacteria</taxon>
        <taxon>Acetobacterales</taxon>
        <taxon>Acetobacteraceae</taxon>
        <taxon>Novacetimonas</taxon>
    </lineage>
</organism>
<comment type="similarity">
    <text evidence="1">Belongs to the ABC transporter superfamily.</text>
</comment>
<sequence>MTAPAQVGHAPAITLRGLGLSMDGQWVFRNLEGLFPAGRLTVLLGGSGIGKTTLLRLMAGLLAPTAGTVAADDGLPLTGRVGWMGQNDMLLPWARVEDNVMLGSRLRGEAPDRARARGLLEQVGLAQSRAALPASLSGGMRQRVALARVLYEGRPVVLMDEPFSALDSVTRLRMHELAARMLSGCTTILITHDPLEACRMGQALFMMGGDPVRLSALPVPGDAAIPRAVDDPALLSAQADLWRRMMAA</sequence>
<dbReference type="PANTHER" id="PTHR42788:SF13">
    <property type="entry name" value="ALIPHATIC SULFONATES IMPORT ATP-BINDING PROTEIN SSUB"/>
    <property type="match status" value="1"/>
</dbReference>
<protein>
    <submittedName>
        <fullName evidence="6">Nitrate/sulfonate/bicarbonate ABC transporter ATP-binding protein</fullName>
    </submittedName>
</protein>
<reference evidence="6 7" key="1">
    <citation type="submission" date="2017-07" db="EMBL/GenBank/DDBJ databases">
        <title>A draft genome sequence of Komagataeibacter sp. T5K1.</title>
        <authorList>
            <person name="Skraban J."/>
            <person name="Cleenwerck I."/>
            <person name="Vandamme P."/>
            <person name="Trcek J."/>
        </authorList>
    </citation>
    <scope>NUCLEOTIDE SEQUENCE [LARGE SCALE GENOMIC DNA]</scope>
    <source>
        <strain evidence="6 7">T5K1</strain>
    </source>
</reference>
<dbReference type="GO" id="GO:0016887">
    <property type="term" value="F:ATP hydrolysis activity"/>
    <property type="evidence" value="ECO:0007669"/>
    <property type="project" value="InterPro"/>
</dbReference>
<dbReference type="InterPro" id="IPR017871">
    <property type="entry name" value="ABC_transporter-like_CS"/>
</dbReference>
<keyword evidence="2" id="KW-0813">Transport</keyword>
<dbReference type="GO" id="GO:0005524">
    <property type="term" value="F:ATP binding"/>
    <property type="evidence" value="ECO:0007669"/>
    <property type="project" value="UniProtKB-KW"/>
</dbReference>
<keyword evidence="3" id="KW-0547">Nucleotide-binding</keyword>